<keyword evidence="2" id="KW-0813">Transport</keyword>
<evidence type="ECO:0000256" key="4">
    <source>
        <dbReference type="ARBA" id="ARBA00022692"/>
    </source>
</evidence>
<feature type="transmembrane region" description="Helical" evidence="7">
    <location>
        <begin position="12"/>
        <end position="33"/>
    </location>
</feature>
<keyword evidence="4 7" id="KW-0812">Transmembrane</keyword>
<evidence type="ECO:0000256" key="3">
    <source>
        <dbReference type="ARBA" id="ARBA00022475"/>
    </source>
</evidence>
<feature type="transmembrane region" description="Helical" evidence="7">
    <location>
        <begin position="341"/>
        <end position="360"/>
    </location>
</feature>
<evidence type="ECO:0000259" key="8">
    <source>
        <dbReference type="Pfam" id="PF01553"/>
    </source>
</evidence>
<evidence type="ECO:0000256" key="5">
    <source>
        <dbReference type="ARBA" id="ARBA00022989"/>
    </source>
</evidence>
<comment type="subcellular location">
    <subcellularLocation>
        <location evidence="1">Cell membrane</location>
        <topology evidence="1">Multi-pass membrane protein</topology>
    </subcellularLocation>
</comment>
<dbReference type="InterPro" id="IPR002123">
    <property type="entry name" value="Plipid/glycerol_acylTrfase"/>
</dbReference>
<gene>
    <name evidence="9" type="ORF">IAC32_00610</name>
</gene>
<dbReference type="InterPro" id="IPR011701">
    <property type="entry name" value="MFS"/>
</dbReference>
<organism evidence="9 10">
    <name type="scientific">Candidatus Enterocola intestinipullorum</name>
    <dbReference type="NCBI Taxonomy" id="2840783"/>
    <lineage>
        <taxon>Bacteria</taxon>
        <taxon>Pseudomonadati</taxon>
        <taxon>Bacteroidota</taxon>
        <taxon>Bacteroidia</taxon>
        <taxon>Bacteroidales</taxon>
        <taxon>Candidatus Enterocola</taxon>
    </lineage>
</organism>
<feature type="transmembrane region" description="Helical" evidence="7">
    <location>
        <begin position="138"/>
        <end position="155"/>
    </location>
</feature>
<dbReference type="AlphaFoldDB" id="A0A9D9HDY4"/>
<protein>
    <submittedName>
        <fullName evidence="9">MFS transporter</fullName>
    </submittedName>
</protein>
<dbReference type="PANTHER" id="PTHR43266">
    <property type="entry name" value="MACROLIDE-EFFLUX PROTEIN"/>
    <property type="match status" value="1"/>
</dbReference>
<dbReference type="GO" id="GO:0016746">
    <property type="term" value="F:acyltransferase activity"/>
    <property type="evidence" value="ECO:0007669"/>
    <property type="project" value="InterPro"/>
</dbReference>
<reference evidence="9" key="2">
    <citation type="journal article" date="2021" name="PeerJ">
        <title>Extensive microbial diversity within the chicken gut microbiome revealed by metagenomics and culture.</title>
        <authorList>
            <person name="Gilroy R."/>
            <person name="Ravi A."/>
            <person name="Getino M."/>
            <person name="Pursley I."/>
            <person name="Horton D.L."/>
            <person name="Alikhan N.F."/>
            <person name="Baker D."/>
            <person name="Gharbi K."/>
            <person name="Hall N."/>
            <person name="Watson M."/>
            <person name="Adriaenssens E.M."/>
            <person name="Foster-Nyarko E."/>
            <person name="Jarju S."/>
            <person name="Secka A."/>
            <person name="Antonio M."/>
            <person name="Oren A."/>
            <person name="Chaudhuri R.R."/>
            <person name="La Ragione R."/>
            <person name="Hildebrand F."/>
            <person name="Pallen M.J."/>
        </authorList>
    </citation>
    <scope>NUCLEOTIDE SEQUENCE</scope>
    <source>
        <strain evidence="9">D3-1215</strain>
    </source>
</reference>
<dbReference type="SUPFAM" id="SSF103473">
    <property type="entry name" value="MFS general substrate transporter"/>
    <property type="match status" value="1"/>
</dbReference>
<dbReference type="CDD" id="cd06173">
    <property type="entry name" value="MFS_MefA_like"/>
    <property type="match status" value="1"/>
</dbReference>
<dbReference type="PANTHER" id="PTHR43266:SF2">
    <property type="entry name" value="MAJOR FACILITATOR SUPERFAMILY (MFS) PROFILE DOMAIN-CONTAINING PROTEIN"/>
    <property type="match status" value="1"/>
</dbReference>
<feature type="transmembrane region" description="Helical" evidence="7">
    <location>
        <begin position="304"/>
        <end position="321"/>
    </location>
</feature>
<dbReference type="InterPro" id="IPR036259">
    <property type="entry name" value="MFS_trans_sf"/>
</dbReference>
<dbReference type="Pfam" id="PF01553">
    <property type="entry name" value="Acyltransferase"/>
    <property type="match status" value="1"/>
</dbReference>
<keyword evidence="5 7" id="KW-1133">Transmembrane helix</keyword>
<keyword evidence="6 7" id="KW-0472">Membrane</keyword>
<evidence type="ECO:0000256" key="2">
    <source>
        <dbReference type="ARBA" id="ARBA00022448"/>
    </source>
</evidence>
<dbReference type="Proteomes" id="UP000823637">
    <property type="component" value="Unassembled WGS sequence"/>
</dbReference>
<feature type="transmembrane region" description="Helical" evidence="7">
    <location>
        <begin position="250"/>
        <end position="270"/>
    </location>
</feature>
<feature type="domain" description="Phospholipid/glycerol acyltransferase" evidence="8">
    <location>
        <begin position="406"/>
        <end position="512"/>
    </location>
</feature>
<dbReference type="EMBL" id="JADIMR010000008">
    <property type="protein sequence ID" value="MBO8446237.1"/>
    <property type="molecule type" value="Genomic_DNA"/>
</dbReference>
<reference evidence="9" key="1">
    <citation type="submission" date="2020-10" db="EMBL/GenBank/DDBJ databases">
        <authorList>
            <person name="Gilroy R."/>
        </authorList>
    </citation>
    <scope>NUCLEOTIDE SEQUENCE</scope>
    <source>
        <strain evidence="9">D3-1215</strain>
    </source>
</reference>
<keyword evidence="3" id="KW-1003">Cell membrane</keyword>
<proteinExistence type="predicted"/>
<dbReference type="GO" id="GO:0005886">
    <property type="term" value="C:plasma membrane"/>
    <property type="evidence" value="ECO:0007669"/>
    <property type="project" value="UniProtKB-SubCell"/>
</dbReference>
<feature type="transmembrane region" description="Helical" evidence="7">
    <location>
        <begin position="216"/>
        <end position="238"/>
    </location>
</feature>
<dbReference type="SUPFAM" id="SSF69593">
    <property type="entry name" value="Glycerol-3-phosphate (1)-acyltransferase"/>
    <property type="match status" value="1"/>
</dbReference>
<feature type="transmembrane region" description="Helical" evidence="7">
    <location>
        <begin position="367"/>
        <end position="386"/>
    </location>
</feature>
<feature type="transmembrane region" description="Helical" evidence="7">
    <location>
        <begin position="559"/>
        <end position="577"/>
    </location>
</feature>
<evidence type="ECO:0000313" key="9">
    <source>
        <dbReference type="EMBL" id="MBO8446237.1"/>
    </source>
</evidence>
<feature type="transmembrane region" description="Helical" evidence="7">
    <location>
        <begin position="39"/>
        <end position="60"/>
    </location>
</feature>
<sequence>MKFFWLYLTNFWGVLNDNFLKTLACFIAIRWVVPDMQGIVVSAAAGCLVLPYIFFSPLAANVADRFGRVRVVRCCKWLELPIMLVAILGFHLESLSLVLLAVLLMGTQSSMFSPAKYGLIRNIGGKEKVSSGMGGMEAVSFLGMLSGMVTASLLVDKVQAVVLYALLAIFAVAGLLCSYMLESRGNDEHGSYDSDPVRFLKSMHSETSKYEGLNPVIYALSVFWWLAATLQMGLIIFCKQSLALDSFSTGLILSLAAIGITCGCAVAGLVDKKKPLLGYVPLFALLVTVLCLVMYFANSGPYSFAAILFITAFSAAFFKIPLDAEIQKTVNEDKLNSVLAYFNQVSFIFILVASLSYGLVSLAGNKGAMFLMLAIAMFLCGFYIMISNRKIICFVFHLLLSLRYDIRISGLDKLPKDKTLLLMPNHAAVVDPMIMFAELVELHLRPLVDESYFNLAVSRRVLALFDSIMVPDLHKSRKGVEQIKQLDSITIDNLRAGRNIIFYPSGHITKTGTEQIGSRHLAYETCKNLPGNVEACLVRISGLWGSMWSRKGKKKTPQLAAGLLKSLGLILSTWVFWVKKREVRIEICPMTAQLEEWARTLDKIEFNKKLEEFYNGKTS</sequence>
<accession>A0A9D9HDY4</accession>
<evidence type="ECO:0000256" key="7">
    <source>
        <dbReference type="SAM" id="Phobius"/>
    </source>
</evidence>
<dbReference type="CDD" id="cd07989">
    <property type="entry name" value="LPLAT_AGPAT-like"/>
    <property type="match status" value="1"/>
</dbReference>
<feature type="transmembrane region" description="Helical" evidence="7">
    <location>
        <begin position="162"/>
        <end position="181"/>
    </location>
</feature>
<dbReference type="Gene3D" id="1.20.1250.20">
    <property type="entry name" value="MFS general substrate transporter like domains"/>
    <property type="match status" value="1"/>
</dbReference>
<evidence type="ECO:0000256" key="1">
    <source>
        <dbReference type="ARBA" id="ARBA00004651"/>
    </source>
</evidence>
<feature type="transmembrane region" description="Helical" evidence="7">
    <location>
        <begin position="276"/>
        <end position="297"/>
    </location>
</feature>
<evidence type="ECO:0000256" key="6">
    <source>
        <dbReference type="ARBA" id="ARBA00023136"/>
    </source>
</evidence>
<dbReference type="GO" id="GO:0022857">
    <property type="term" value="F:transmembrane transporter activity"/>
    <property type="evidence" value="ECO:0007669"/>
    <property type="project" value="InterPro"/>
</dbReference>
<dbReference type="Pfam" id="PF07690">
    <property type="entry name" value="MFS_1"/>
    <property type="match status" value="1"/>
</dbReference>
<name>A0A9D9HDY4_9BACT</name>
<evidence type="ECO:0000313" key="10">
    <source>
        <dbReference type="Proteomes" id="UP000823637"/>
    </source>
</evidence>
<comment type="caution">
    <text evidence="9">The sequence shown here is derived from an EMBL/GenBank/DDBJ whole genome shotgun (WGS) entry which is preliminary data.</text>
</comment>
<feature type="transmembrane region" description="Helical" evidence="7">
    <location>
        <begin position="80"/>
        <end position="104"/>
    </location>
</feature>